<dbReference type="PANTHER" id="PTHR24567:SF26">
    <property type="entry name" value="REGULATORY PROTEIN YEIL"/>
    <property type="match status" value="1"/>
</dbReference>
<proteinExistence type="predicted"/>
<feature type="domain" description="HTH crp-type" evidence="5">
    <location>
        <begin position="149"/>
        <end position="220"/>
    </location>
</feature>
<keyword evidence="1" id="KW-0805">Transcription regulation</keyword>
<dbReference type="SUPFAM" id="SSF51206">
    <property type="entry name" value="cAMP-binding domain-like"/>
    <property type="match status" value="1"/>
</dbReference>
<accession>A0ABT4CKB5</accession>
<feature type="domain" description="Cyclic nucleotide-binding" evidence="4">
    <location>
        <begin position="26"/>
        <end position="116"/>
    </location>
</feature>
<dbReference type="PROSITE" id="PS51063">
    <property type="entry name" value="HTH_CRP_2"/>
    <property type="match status" value="1"/>
</dbReference>
<keyword evidence="7" id="KW-1185">Reference proteome</keyword>
<evidence type="ECO:0000259" key="5">
    <source>
        <dbReference type="PROSITE" id="PS51063"/>
    </source>
</evidence>
<dbReference type="InterPro" id="IPR036388">
    <property type="entry name" value="WH-like_DNA-bd_sf"/>
</dbReference>
<dbReference type="InterPro" id="IPR036390">
    <property type="entry name" value="WH_DNA-bd_sf"/>
</dbReference>
<dbReference type="InterPro" id="IPR012318">
    <property type="entry name" value="HTH_CRP"/>
</dbReference>
<name>A0ABT4CKB5_9CLOT</name>
<dbReference type="InterPro" id="IPR050397">
    <property type="entry name" value="Env_Response_Regulators"/>
</dbReference>
<keyword evidence="2" id="KW-0238">DNA-binding</keyword>
<dbReference type="InterPro" id="IPR014710">
    <property type="entry name" value="RmlC-like_jellyroll"/>
</dbReference>
<keyword evidence="3" id="KW-0804">Transcription</keyword>
<dbReference type="SMART" id="SM00100">
    <property type="entry name" value="cNMP"/>
    <property type="match status" value="1"/>
</dbReference>
<dbReference type="CDD" id="cd00038">
    <property type="entry name" value="CAP_ED"/>
    <property type="match status" value="1"/>
</dbReference>
<evidence type="ECO:0000313" key="7">
    <source>
        <dbReference type="Proteomes" id="UP001079657"/>
    </source>
</evidence>
<gene>
    <name evidence="6" type="ORF">OXH55_02350</name>
</gene>
<dbReference type="RefSeq" id="WP_268047865.1">
    <property type="nucleotide sequence ID" value="NZ_JAPQES010000001.1"/>
</dbReference>
<reference evidence="6" key="1">
    <citation type="submission" date="2022-12" db="EMBL/GenBank/DDBJ databases">
        <authorList>
            <person name="Wang J."/>
        </authorList>
    </citation>
    <scope>NUCLEOTIDE SEQUENCE</scope>
    <source>
        <strain evidence="6">HY-42-06</strain>
    </source>
</reference>
<dbReference type="PANTHER" id="PTHR24567">
    <property type="entry name" value="CRP FAMILY TRANSCRIPTIONAL REGULATORY PROTEIN"/>
    <property type="match status" value="1"/>
</dbReference>
<dbReference type="Proteomes" id="UP001079657">
    <property type="component" value="Unassembled WGS sequence"/>
</dbReference>
<evidence type="ECO:0000259" key="4">
    <source>
        <dbReference type="PROSITE" id="PS50042"/>
    </source>
</evidence>
<dbReference type="PROSITE" id="PS50042">
    <property type="entry name" value="CNMP_BINDING_3"/>
    <property type="match status" value="1"/>
</dbReference>
<evidence type="ECO:0000256" key="3">
    <source>
        <dbReference type="ARBA" id="ARBA00023163"/>
    </source>
</evidence>
<dbReference type="Pfam" id="PF00027">
    <property type="entry name" value="cNMP_binding"/>
    <property type="match status" value="1"/>
</dbReference>
<dbReference type="Pfam" id="PF13545">
    <property type="entry name" value="HTH_Crp_2"/>
    <property type="match status" value="1"/>
</dbReference>
<evidence type="ECO:0000256" key="1">
    <source>
        <dbReference type="ARBA" id="ARBA00023015"/>
    </source>
</evidence>
<dbReference type="Gene3D" id="1.10.10.10">
    <property type="entry name" value="Winged helix-like DNA-binding domain superfamily/Winged helix DNA-binding domain"/>
    <property type="match status" value="1"/>
</dbReference>
<evidence type="ECO:0000256" key="2">
    <source>
        <dbReference type="ARBA" id="ARBA00023125"/>
    </source>
</evidence>
<dbReference type="InterPro" id="IPR018490">
    <property type="entry name" value="cNMP-bd_dom_sf"/>
</dbReference>
<protein>
    <submittedName>
        <fullName evidence="6">Cyclic nucleotide-binding domain-containing protein</fullName>
    </submittedName>
</protein>
<dbReference type="Gene3D" id="2.60.120.10">
    <property type="entry name" value="Jelly Rolls"/>
    <property type="match status" value="1"/>
</dbReference>
<comment type="caution">
    <text evidence="6">The sequence shown here is derived from an EMBL/GenBank/DDBJ whole genome shotgun (WGS) entry which is preliminary data.</text>
</comment>
<dbReference type="SUPFAM" id="SSF46785">
    <property type="entry name" value="Winged helix' DNA-binding domain"/>
    <property type="match status" value="1"/>
</dbReference>
<sequence length="231" mass="27046">MLRINDENKLEYYIEKYNIEDIFEKDMKEYMELILFNKNDHICRSNEKLDYFYFLVEGKAKVYTLLKNGRSLLLQFYKPLKVIGDLEFIEGDITSSNIQVVENTLCIGIAMDNLRENAINDTKFLKYICKSLGRKLEKISKSSSINLLYPLENRLASYILAITPNRDNSSNTDGIFTYKLTEMADLLGTSYRHLTRTINKLCNQKIIKKEKDSIIILNRDLLEELACDIYE</sequence>
<evidence type="ECO:0000313" key="6">
    <source>
        <dbReference type="EMBL" id="MCY6369487.1"/>
    </source>
</evidence>
<organism evidence="6 7">
    <name type="scientific">Clostridium ganghwense</name>
    <dbReference type="NCBI Taxonomy" id="312089"/>
    <lineage>
        <taxon>Bacteria</taxon>
        <taxon>Bacillati</taxon>
        <taxon>Bacillota</taxon>
        <taxon>Clostridia</taxon>
        <taxon>Eubacteriales</taxon>
        <taxon>Clostridiaceae</taxon>
        <taxon>Clostridium</taxon>
    </lineage>
</organism>
<dbReference type="InterPro" id="IPR000595">
    <property type="entry name" value="cNMP-bd_dom"/>
</dbReference>
<dbReference type="EMBL" id="JAPQES010000001">
    <property type="protein sequence ID" value="MCY6369487.1"/>
    <property type="molecule type" value="Genomic_DNA"/>
</dbReference>